<proteinExistence type="predicted"/>
<dbReference type="EMBL" id="HBGE01038042">
    <property type="protein sequence ID" value="CAD9132757.1"/>
    <property type="molecule type" value="Transcribed_RNA"/>
</dbReference>
<gene>
    <name evidence="1" type="ORF">ACAT0790_LOCUS22966</name>
</gene>
<dbReference type="AlphaFoldDB" id="A0A7S1MIQ1"/>
<name>A0A7S1MIQ1_ALECA</name>
<evidence type="ECO:0000313" key="1">
    <source>
        <dbReference type="EMBL" id="CAD9132757.1"/>
    </source>
</evidence>
<sequence>MEAVAACTALADCVAARAWMATVVKQIRAAQPPAVVDKWFGVKRAPQPDRVLGFIGKRLWLARQQLARAYLARLSAEDSGCEGRTTAFVVARTITEIKSWDASSPRLEGGAGAPLRLFDGVAPPQRVLGLQVLQDEAPSIEGFVVQQVGFGKWWALKWDSLRRASPGELAAELRGKKVVLELFPDPGDGEELQPLYRINACPSLDVVPRARRLAVLAHEALHHYPAGVEHAGGPVTNELDSEQLAKKRPGLALDNAPNFQYMIENLLHFMPVPEEG</sequence>
<accession>A0A7S1MIQ1</accession>
<protein>
    <submittedName>
        <fullName evidence="1">Uncharacterized protein</fullName>
    </submittedName>
</protein>
<reference evidence="1" key="1">
    <citation type="submission" date="2021-01" db="EMBL/GenBank/DDBJ databases">
        <authorList>
            <person name="Corre E."/>
            <person name="Pelletier E."/>
            <person name="Niang G."/>
            <person name="Scheremetjew M."/>
            <person name="Finn R."/>
            <person name="Kale V."/>
            <person name="Holt S."/>
            <person name="Cochrane G."/>
            <person name="Meng A."/>
            <person name="Brown T."/>
            <person name="Cohen L."/>
        </authorList>
    </citation>
    <scope>NUCLEOTIDE SEQUENCE</scope>
    <source>
        <strain evidence="1">OF101</strain>
    </source>
</reference>
<organism evidence="1">
    <name type="scientific">Alexandrium catenella</name>
    <name type="common">Red tide dinoflagellate</name>
    <name type="synonym">Gonyaulax catenella</name>
    <dbReference type="NCBI Taxonomy" id="2925"/>
    <lineage>
        <taxon>Eukaryota</taxon>
        <taxon>Sar</taxon>
        <taxon>Alveolata</taxon>
        <taxon>Dinophyceae</taxon>
        <taxon>Gonyaulacales</taxon>
        <taxon>Pyrocystaceae</taxon>
        <taxon>Alexandrium</taxon>
    </lineage>
</organism>